<dbReference type="Proteomes" id="UP000009022">
    <property type="component" value="Unassembled WGS sequence"/>
</dbReference>
<dbReference type="CTD" id="6753858"/>
<dbReference type="OrthoDB" id="5912862at2759"/>
<organism evidence="3 4">
    <name type="scientific">Trichoplax adhaerens</name>
    <name type="common">Trichoplax reptans</name>
    <dbReference type="NCBI Taxonomy" id="10228"/>
    <lineage>
        <taxon>Eukaryota</taxon>
        <taxon>Metazoa</taxon>
        <taxon>Placozoa</taxon>
        <taxon>Uniplacotomia</taxon>
        <taxon>Trichoplacea</taxon>
        <taxon>Trichoplacidae</taxon>
        <taxon>Trichoplax</taxon>
    </lineage>
</organism>
<dbReference type="PhylomeDB" id="B3RWS9"/>
<evidence type="ECO:0000313" key="3">
    <source>
        <dbReference type="EMBL" id="EDV25179.1"/>
    </source>
</evidence>
<proteinExistence type="predicted"/>
<accession>B3RWS9</accession>
<dbReference type="FunCoup" id="B3RWS9">
    <property type="interactions" value="428"/>
</dbReference>
<dbReference type="SMART" id="SM00561">
    <property type="entry name" value="MBT"/>
    <property type="match status" value="2"/>
</dbReference>
<dbReference type="CDD" id="cd20091">
    <property type="entry name" value="MBT_dScm-like_rpt1"/>
    <property type="match status" value="1"/>
</dbReference>
<feature type="non-terminal residue" evidence="3">
    <location>
        <position position="1"/>
    </location>
</feature>
<evidence type="ECO:0000256" key="2">
    <source>
        <dbReference type="PROSITE-ProRule" id="PRU00459"/>
    </source>
</evidence>
<sequence length="214" mass="24238">FEWEDYLEKTGSIAAPPDLFNQPEEPPVNKFRIGLKLESADPRSPACTCLATVVDTLGSRIRLRLDGCDNQNDFWRQVDSADIHPIGWCESNSEMIQPPLNCLKNPSNWSEFVKKTLNKADLSTSELFLTPPTPPEKNMFEVGMKLEAVDNKNPQCICVATVANVDKDKIKISFDGWNNTSDYWCSYLSRDIFPVGWCKKSKHPLQTAKGMYIM</sequence>
<dbReference type="InterPro" id="IPR004092">
    <property type="entry name" value="Mbt"/>
</dbReference>
<evidence type="ECO:0000313" key="4">
    <source>
        <dbReference type="Proteomes" id="UP000009022"/>
    </source>
</evidence>
<dbReference type="EMBL" id="DS985245">
    <property type="protein sequence ID" value="EDV25179.1"/>
    <property type="molecule type" value="Genomic_DNA"/>
</dbReference>
<dbReference type="OMA" id="WCESNSE"/>
<feature type="repeat" description="MBT" evidence="2">
    <location>
        <begin position="107"/>
        <end position="208"/>
    </location>
</feature>
<keyword evidence="4" id="KW-1185">Reference proteome</keyword>
<dbReference type="GO" id="GO:0006355">
    <property type="term" value="P:regulation of DNA-templated transcription"/>
    <property type="evidence" value="ECO:0007669"/>
    <property type="project" value="InterPro"/>
</dbReference>
<dbReference type="InParanoid" id="B3RWS9"/>
<dbReference type="PROSITE" id="PS51079">
    <property type="entry name" value="MBT"/>
    <property type="match status" value="2"/>
</dbReference>
<dbReference type="Gene3D" id="2.30.30.140">
    <property type="match status" value="2"/>
</dbReference>
<evidence type="ECO:0008006" key="5">
    <source>
        <dbReference type="Google" id="ProtNLM"/>
    </source>
</evidence>
<gene>
    <name evidence="3" type="ORF">TRIADDRAFT_24969</name>
</gene>
<feature type="repeat" description="MBT" evidence="2">
    <location>
        <begin position="1"/>
        <end position="99"/>
    </location>
</feature>
<dbReference type="PANTHER" id="PTHR12247:SF132">
    <property type="entry name" value="POLYCOMB PROTEIN SCM"/>
    <property type="match status" value="1"/>
</dbReference>
<dbReference type="CDD" id="cd20092">
    <property type="entry name" value="MBT_dScm-like_rpt2"/>
    <property type="match status" value="1"/>
</dbReference>
<dbReference type="Pfam" id="PF02820">
    <property type="entry name" value="MBT"/>
    <property type="match status" value="2"/>
</dbReference>
<dbReference type="SUPFAM" id="SSF63748">
    <property type="entry name" value="Tudor/PWWP/MBT"/>
    <property type="match status" value="2"/>
</dbReference>
<dbReference type="GO" id="GO:0005634">
    <property type="term" value="C:nucleus"/>
    <property type="evidence" value="ECO:0007669"/>
    <property type="project" value="InterPro"/>
</dbReference>
<dbReference type="RefSeq" id="XP_002113069.1">
    <property type="nucleotide sequence ID" value="XM_002113033.1"/>
</dbReference>
<evidence type="ECO:0000256" key="1">
    <source>
        <dbReference type="ARBA" id="ARBA00022737"/>
    </source>
</evidence>
<dbReference type="InterPro" id="IPR050548">
    <property type="entry name" value="PcG_chromatin_remod_factors"/>
</dbReference>
<dbReference type="eggNOG" id="KOG3766">
    <property type="taxonomic scope" value="Eukaryota"/>
</dbReference>
<name>B3RWS9_TRIAD</name>
<dbReference type="HOGENOM" id="CLU_095823_0_0_1"/>
<protein>
    <recommendedName>
        <fullName evidence="5">SLED domain-containing protein</fullName>
    </recommendedName>
</protein>
<keyword evidence="1" id="KW-0677">Repeat</keyword>
<dbReference type="AlphaFoldDB" id="B3RWS9"/>
<reference evidence="3 4" key="1">
    <citation type="journal article" date="2008" name="Nature">
        <title>The Trichoplax genome and the nature of placozoans.</title>
        <authorList>
            <person name="Srivastava M."/>
            <person name="Begovic E."/>
            <person name="Chapman J."/>
            <person name="Putnam N.H."/>
            <person name="Hellsten U."/>
            <person name="Kawashima T."/>
            <person name="Kuo A."/>
            <person name="Mitros T."/>
            <person name="Salamov A."/>
            <person name="Carpenter M.L."/>
            <person name="Signorovitch A.Y."/>
            <person name="Moreno M.A."/>
            <person name="Kamm K."/>
            <person name="Grimwood J."/>
            <person name="Schmutz J."/>
            <person name="Shapiro H."/>
            <person name="Grigoriev I.V."/>
            <person name="Buss L.W."/>
            <person name="Schierwater B."/>
            <person name="Dellaporta S.L."/>
            <person name="Rokhsar D.S."/>
        </authorList>
    </citation>
    <scope>NUCLEOTIDE SEQUENCE [LARGE SCALE GENOMIC DNA]</scope>
    <source>
        <strain evidence="3 4">Grell-BS-1999</strain>
    </source>
</reference>
<dbReference type="GeneID" id="6753858"/>
<dbReference type="STRING" id="10228.B3RWS9"/>
<dbReference type="PANTHER" id="PTHR12247">
    <property type="entry name" value="POLYCOMB GROUP PROTEIN"/>
    <property type="match status" value="1"/>
</dbReference>
<dbReference type="KEGG" id="tad:TRIADDRAFT_24969"/>